<dbReference type="EMBL" id="FWFO01000001">
    <property type="protein sequence ID" value="SLN31035.1"/>
    <property type="molecule type" value="Genomic_DNA"/>
</dbReference>
<sequence length="324" mass="35591">MSDPFTPSPELEAVARRFFRAVRQRDGKAMRNLLSRSAKLRFIGTAPNERWSGNSLRDGLEAHFNEAPAFLVDEETHGEAFEAGDIGWAIFERSIELQGNPIPVDFRFTLIFTMEDGAWKILHRHASVGKPNADTHGVEHRALDELAALASISDLPETHTDIVTVVFTDITDSTTLAATLGDRRWTEIVQRHLTMIEGCVTKHSGQLVKSLGDGTMSVFPSATVALQAAMSIQQTLARGHQEPRLSVRIGAHTGDVVHSGKDFFGTVVNKTARVAAISGPDEIRVSHATRTMVGTAKFTFTEPLSVPLKGLDGEHLIHKLEWQT</sequence>
<dbReference type="SMART" id="SM00044">
    <property type="entry name" value="CYCc"/>
    <property type="match status" value="1"/>
</dbReference>
<dbReference type="InterPro" id="IPR037401">
    <property type="entry name" value="SnoaL-like"/>
</dbReference>
<feature type="domain" description="Guanylate cyclase" evidence="1">
    <location>
        <begin position="164"/>
        <end position="275"/>
    </location>
</feature>
<dbReference type="Gene3D" id="3.10.450.50">
    <property type="match status" value="1"/>
</dbReference>
<dbReference type="SUPFAM" id="SSF55073">
    <property type="entry name" value="Nucleotide cyclase"/>
    <property type="match status" value="1"/>
</dbReference>
<dbReference type="GO" id="GO:0006171">
    <property type="term" value="P:cAMP biosynthetic process"/>
    <property type="evidence" value="ECO:0007669"/>
    <property type="project" value="TreeGrafter"/>
</dbReference>
<keyword evidence="3" id="KW-1185">Reference proteome</keyword>
<dbReference type="PANTHER" id="PTHR43081">
    <property type="entry name" value="ADENYLATE CYCLASE, TERMINAL-DIFFERENTIATION SPECIFIC-RELATED"/>
    <property type="match status" value="1"/>
</dbReference>
<dbReference type="InterPro" id="IPR029787">
    <property type="entry name" value="Nucleotide_cyclase"/>
</dbReference>
<dbReference type="Proteomes" id="UP000193077">
    <property type="component" value="Unassembled WGS sequence"/>
</dbReference>
<dbReference type="GO" id="GO:0035556">
    <property type="term" value="P:intracellular signal transduction"/>
    <property type="evidence" value="ECO:0007669"/>
    <property type="project" value="InterPro"/>
</dbReference>
<dbReference type="SUPFAM" id="SSF54427">
    <property type="entry name" value="NTF2-like"/>
    <property type="match status" value="1"/>
</dbReference>
<dbReference type="Pfam" id="PF13474">
    <property type="entry name" value="SnoaL_3"/>
    <property type="match status" value="1"/>
</dbReference>
<gene>
    <name evidence="2" type="primary">cyaB_3</name>
    <name evidence="2" type="ORF">TRL7639_01295</name>
</gene>
<evidence type="ECO:0000313" key="3">
    <source>
        <dbReference type="Proteomes" id="UP000193077"/>
    </source>
</evidence>
<dbReference type="OrthoDB" id="7699763at2"/>
<dbReference type="InterPro" id="IPR050697">
    <property type="entry name" value="Adenylyl/Guanylyl_Cyclase_3/4"/>
</dbReference>
<name>A0A1Y5S690_9RHOB</name>
<dbReference type="CDD" id="cd07302">
    <property type="entry name" value="CHD"/>
    <property type="match status" value="1"/>
</dbReference>
<dbReference type="EC" id="4.6.1.1" evidence="2"/>
<dbReference type="InterPro" id="IPR001054">
    <property type="entry name" value="A/G_cyclase"/>
</dbReference>
<protein>
    <submittedName>
        <fullName evidence="2">Adenylate cyclase 2</fullName>
        <ecNumber evidence="2">4.6.1.1</ecNumber>
    </submittedName>
</protein>
<dbReference type="Gene3D" id="3.30.70.1230">
    <property type="entry name" value="Nucleotide cyclase"/>
    <property type="match status" value="1"/>
</dbReference>
<dbReference type="PROSITE" id="PS50125">
    <property type="entry name" value="GUANYLATE_CYCLASE_2"/>
    <property type="match status" value="1"/>
</dbReference>
<keyword evidence="2" id="KW-0456">Lyase</keyword>
<dbReference type="AlphaFoldDB" id="A0A1Y5S690"/>
<dbReference type="InterPro" id="IPR032710">
    <property type="entry name" value="NTF2-like_dom_sf"/>
</dbReference>
<reference evidence="2 3" key="1">
    <citation type="submission" date="2017-03" db="EMBL/GenBank/DDBJ databases">
        <authorList>
            <person name="Afonso C.L."/>
            <person name="Miller P.J."/>
            <person name="Scott M.A."/>
            <person name="Spackman E."/>
            <person name="Goraichik I."/>
            <person name="Dimitrov K.M."/>
            <person name="Suarez D.L."/>
            <person name="Swayne D.E."/>
        </authorList>
    </citation>
    <scope>NUCLEOTIDE SEQUENCE [LARGE SCALE GENOMIC DNA]</scope>
    <source>
        <strain evidence="2 3">CECT 7639</strain>
    </source>
</reference>
<proteinExistence type="predicted"/>
<dbReference type="Pfam" id="PF00211">
    <property type="entry name" value="Guanylate_cyc"/>
    <property type="match status" value="1"/>
</dbReference>
<evidence type="ECO:0000259" key="1">
    <source>
        <dbReference type="PROSITE" id="PS50125"/>
    </source>
</evidence>
<evidence type="ECO:0000313" key="2">
    <source>
        <dbReference type="EMBL" id="SLN31035.1"/>
    </source>
</evidence>
<dbReference type="RefSeq" id="WP_085794925.1">
    <property type="nucleotide sequence ID" value="NZ_FWFO01000001.1"/>
</dbReference>
<organism evidence="2 3">
    <name type="scientific">Falsiruegeria litorea R37</name>
    <dbReference type="NCBI Taxonomy" id="1200284"/>
    <lineage>
        <taxon>Bacteria</taxon>
        <taxon>Pseudomonadati</taxon>
        <taxon>Pseudomonadota</taxon>
        <taxon>Alphaproteobacteria</taxon>
        <taxon>Rhodobacterales</taxon>
        <taxon>Roseobacteraceae</taxon>
        <taxon>Falsiruegeria</taxon>
    </lineage>
</organism>
<dbReference type="GO" id="GO:0004016">
    <property type="term" value="F:adenylate cyclase activity"/>
    <property type="evidence" value="ECO:0007669"/>
    <property type="project" value="UniProtKB-EC"/>
</dbReference>
<accession>A0A1Y5S690</accession>
<dbReference type="PANTHER" id="PTHR43081:SF19">
    <property type="entry name" value="PH-SENSITIVE ADENYLATE CYCLASE RV1264"/>
    <property type="match status" value="1"/>
</dbReference>